<dbReference type="EMBL" id="JBHSJE010000006">
    <property type="protein sequence ID" value="MFC4980969.1"/>
    <property type="molecule type" value="Genomic_DNA"/>
</dbReference>
<protein>
    <submittedName>
        <fullName evidence="1">Uncharacterized protein</fullName>
    </submittedName>
</protein>
<dbReference type="Proteomes" id="UP001595908">
    <property type="component" value="Unassembled WGS sequence"/>
</dbReference>
<keyword evidence="2" id="KW-1185">Reference proteome</keyword>
<sequence>MRSHDVLLSELRRSMAALTTEGRVYVRAGRYAESAPDMAELTAQIRALLTQVFEDPAWKRFLAPAVPPGAGAVEGSLELIEVGTAAGLLTSVASVGIVWPSHALVDHAVAARTATRVVSLLRSDATWWTNHDSDCGAVNLLTPVFDSLIAGTDGTYYAIAVQVADD</sequence>
<evidence type="ECO:0000313" key="1">
    <source>
        <dbReference type="EMBL" id="MFC4980969.1"/>
    </source>
</evidence>
<evidence type="ECO:0000313" key="2">
    <source>
        <dbReference type="Proteomes" id="UP001595908"/>
    </source>
</evidence>
<gene>
    <name evidence="1" type="ORF">ACFPL4_21860</name>
</gene>
<comment type="caution">
    <text evidence="1">The sequence shown here is derived from an EMBL/GenBank/DDBJ whole genome shotgun (WGS) entry which is preliminary data.</text>
</comment>
<accession>A0ABV9VAG9</accession>
<proteinExistence type="predicted"/>
<reference evidence="2" key="1">
    <citation type="journal article" date="2019" name="Int. J. Syst. Evol. Microbiol.">
        <title>The Global Catalogue of Microorganisms (GCM) 10K type strain sequencing project: providing services to taxonomists for standard genome sequencing and annotation.</title>
        <authorList>
            <consortium name="The Broad Institute Genomics Platform"/>
            <consortium name="The Broad Institute Genome Sequencing Center for Infectious Disease"/>
            <person name="Wu L."/>
            <person name="Ma J."/>
        </authorList>
    </citation>
    <scope>NUCLEOTIDE SEQUENCE [LARGE SCALE GENOMIC DNA]</scope>
    <source>
        <strain evidence="2">ICMP 257</strain>
    </source>
</reference>
<dbReference type="GeneID" id="31236526"/>
<name>A0ABV9VAG9_STRAZ</name>
<organism evidence="1 2">
    <name type="scientific">Streptomyces atroolivaceus</name>
    <dbReference type="NCBI Taxonomy" id="66869"/>
    <lineage>
        <taxon>Bacteria</taxon>
        <taxon>Bacillati</taxon>
        <taxon>Actinomycetota</taxon>
        <taxon>Actinomycetes</taxon>
        <taxon>Kitasatosporales</taxon>
        <taxon>Streptomycetaceae</taxon>
        <taxon>Streptomyces</taxon>
    </lineage>
</organism>
<dbReference type="RefSeq" id="WP_244300340.1">
    <property type="nucleotide sequence ID" value="NZ_JBHSJE010000006.1"/>
</dbReference>